<evidence type="ECO:0000313" key="12">
    <source>
        <dbReference type="Proteomes" id="UP000093000"/>
    </source>
</evidence>
<dbReference type="Proteomes" id="UP000093000">
    <property type="component" value="Unassembled WGS sequence"/>
</dbReference>
<feature type="transmembrane region" description="Helical" evidence="10">
    <location>
        <begin position="519"/>
        <end position="540"/>
    </location>
</feature>
<sequence>MSDAMRSISMSYSYAWVQISAIVIGTIIGSLFYMVKQIGSSVESVKLKAESACDIVDATATQLYNMPQLQLESAIQSIYTTKENIHKTLIVITSSVEKCIVWLSGFYKSTYRCLLGVAIHTVLELVKQVVGPVQTVASGIASFFHVDDTSINNIQWFQALNDVQGKIDQWFQKDDVLLEQVIHKPFSLLQSQINSTIGSWNPPPFHLNQIERNVSAQFLLRQPCDTDELVHSLDYAYHNLAKQIYILVGVLFGLLLVCGIANLTVARLRHRQVMQARTIFLKLASELPEKGYDLTSLLDEYTWNTNYLSPFVSWKTYNKPVYRVLSVLMHPGSICCLFVAISGILMVHFLCWLLIARSEQAFTAFNDQAHQWALGMTSEWSINANSQINEINEWINQTEYHLNNNMLSVIQGSAVALNGTLSHVVDQIGELISNILGGTVLETSAKQLAQCLVVEKIENIEAGLTWIADVTFVHLGRINSSKADTSLFEEKMTKAIDNHMEATATQSFGVTNSLDHLMIFYYMLLAVWCAHTCISLVFHFRKKK</sequence>
<comment type="similarity">
    <text evidence="4 10">Belongs to the PRM1 family.</text>
</comment>
<protein>
    <recommendedName>
        <fullName evidence="10">Plasma membrane fusion protein PRM1</fullName>
    </recommendedName>
</protein>
<dbReference type="AlphaFoldDB" id="A0A1C7NBI2"/>
<comment type="caution">
    <text evidence="10">Lacks conserved residue(s) required for the propagation of feature annotation.</text>
</comment>
<dbReference type="GO" id="GO:0005886">
    <property type="term" value="C:plasma membrane"/>
    <property type="evidence" value="ECO:0007669"/>
    <property type="project" value="UniProtKB-SubCell"/>
</dbReference>
<dbReference type="OrthoDB" id="10248838at2759"/>
<evidence type="ECO:0000313" key="11">
    <source>
        <dbReference type="EMBL" id="OBZ85996.1"/>
    </source>
</evidence>
<dbReference type="GO" id="GO:0012505">
    <property type="term" value="C:endomembrane system"/>
    <property type="evidence" value="ECO:0007669"/>
    <property type="project" value="UniProtKB-SubCell"/>
</dbReference>
<feature type="transmembrane region" description="Helical" evidence="10">
    <location>
        <begin position="12"/>
        <end position="35"/>
    </location>
</feature>
<evidence type="ECO:0000256" key="6">
    <source>
        <dbReference type="ARBA" id="ARBA00022971"/>
    </source>
</evidence>
<dbReference type="PANTHER" id="PTHR31030">
    <property type="entry name" value="PLASMA MEMBRANE FUSION PROTEIN PRM1"/>
    <property type="match status" value="1"/>
</dbReference>
<dbReference type="InParanoid" id="A0A1C7NBI2"/>
<reference evidence="11 12" key="1">
    <citation type="submission" date="2016-03" db="EMBL/GenBank/DDBJ databases">
        <title>Choanephora cucurbitarum.</title>
        <authorList>
            <person name="Min B."/>
            <person name="Park H."/>
            <person name="Park J.-H."/>
            <person name="Shin H.-D."/>
            <person name="Choi I.-G."/>
        </authorList>
    </citation>
    <scope>NUCLEOTIDE SEQUENCE [LARGE SCALE GENOMIC DNA]</scope>
    <source>
        <strain evidence="11 12">KUS-F28377</strain>
    </source>
</reference>
<keyword evidence="8 10" id="KW-0472">Membrane</keyword>
<evidence type="ECO:0000256" key="3">
    <source>
        <dbReference type="ARBA" id="ARBA00004196"/>
    </source>
</evidence>
<keyword evidence="5 10" id="KW-0812">Transmembrane</keyword>
<comment type="function">
    <text evidence="1 10">Involved in cell fusion during mating by stabilizing the plasma membrane fusion event.</text>
</comment>
<dbReference type="GO" id="GO:0032220">
    <property type="term" value="P:plasma membrane fusion involved in cytogamy"/>
    <property type="evidence" value="ECO:0007669"/>
    <property type="project" value="TreeGrafter"/>
</dbReference>
<evidence type="ECO:0000256" key="4">
    <source>
        <dbReference type="ARBA" id="ARBA00010780"/>
    </source>
</evidence>
<comment type="caution">
    <text evidence="11">The sequence shown here is derived from an EMBL/GenBank/DDBJ whole genome shotgun (WGS) entry which is preliminary data.</text>
</comment>
<dbReference type="GO" id="GO:0043332">
    <property type="term" value="C:mating projection tip"/>
    <property type="evidence" value="ECO:0007669"/>
    <property type="project" value="UniProtKB-UniRule"/>
</dbReference>
<name>A0A1C7NBI2_9FUNG</name>
<dbReference type="FunCoup" id="A0A1C7NBI2">
    <property type="interactions" value="3"/>
</dbReference>
<organism evidence="11 12">
    <name type="scientific">Choanephora cucurbitarum</name>
    <dbReference type="NCBI Taxonomy" id="101091"/>
    <lineage>
        <taxon>Eukaryota</taxon>
        <taxon>Fungi</taxon>
        <taxon>Fungi incertae sedis</taxon>
        <taxon>Mucoromycota</taxon>
        <taxon>Mucoromycotina</taxon>
        <taxon>Mucoromycetes</taxon>
        <taxon>Mucorales</taxon>
        <taxon>Mucorineae</taxon>
        <taxon>Choanephoraceae</taxon>
        <taxon>Choanephoroideae</taxon>
        <taxon>Choanephora</taxon>
    </lineage>
</organism>
<dbReference type="PANTHER" id="PTHR31030:SF1">
    <property type="entry name" value="PLASMA MEMBRANE FUSION PROTEIN PRM1"/>
    <property type="match status" value="1"/>
</dbReference>
<keyword evidence="6 10" id="KW-0184">Conjugation</keyword>
<evidence type="ECO:0000256" key="9">
    <source>
        <dbReference type="ARBA" id="ARBA00023180"/>
    </source>
</evidence>
<gene>
    <name evidence="11" type="primary">PRM1</name>
    <name evidence="11" type="ORF">A0J61_05952</name>
</gene>
<evidence type="ECO:0000256" key="2">
    <source>
        <dbReference type="ARBA" id="ARBA00004127"/>
    </source>
</evidence>
<keyword evidence="9" id="KW-0325">Glycoprotein</keyword>
<proteinExistence type="inferred from homology"/>
<evidence type="ECO:0000256" key="8">
    <source>
        <dbReference type="ARBA" id="ARBA00023136"/>
    </source>
</evidence>
<evidence type="ECO:0000256" key="5">
    <source>
        <dbReference type="ARBA" id="ARBA00022692"/>
    </source>
</evidence>
<evidence type="ECO:0000256" key="1">
    <source>
        <dbReference type="ARBA" id="ARBA00002512"/>
    </source>
</evidence>
<dbReference type="EMBL" id="LUGH01000338">
    <property type="protein sequence ID" value="OBZ85996.1"/>
    <property type="molecule type" value="Genomic_DNA"/>
</dbReference>
<accession>A0A1C7NBI2</accession>
<evidence type="ECO:0000256" key="10">
    <source>
        <dbReference type="RuleBase" id="RU366035"/>
    </source>
</evidence>
<feature type="transmembrane region" description="Helical" evidence="10">
    <location>
        <begin position="244"/>
        <end position="265"/>
    </location>
</feature>
<dbReference type="STRING" id="101091.A0A1C7NBI2"/>
<dbReference type="InterPro" id="IPR026777">
    <property type="entry name" value="PRM1"/>
</dbReference>
<keyword evidence="7 10" id="KW-1133">Transmembrane helix</keyword>
<keyword evidence="10" id="KW-1003">Cell membrane</keyword>
<comment type="subcellular location">
    <subcellularLocation>
        <location evidence="3">Cell envelope</location>
    </subcellularLocation>
    <subcellularLocation>
        <location evidence="10">Cell membrane</location>
        <topology evidence="10">Multi-pass membrane protein</topology>
    </subcellularLocation>
    <subcellularLocation>
        <location evidence="2">Endomembrane system</location>
        <topology evidence="2">Multi-pass membrane protein</topology>
    </subcellularLocation>
</comment>
<evidence type="ECO:0000256" key="7">
    <source>
        <dbReference type="ARBA" id="ARBA00022989"/>
    </source>
</evidence>
<feature type="transmembrane region" description="Helical" evidence="10">
    <location>
        <begin position="332"/>
        <end position="355"/>
    </location>
</feature>
<keyword evidence="12" id="KW-1185">Reference proteome</keyword>